<dbReference type="PATRIC" id="fig|999408.3.peg.2296"/>
<evidence type="ECO:0000313" key="1">
    <source>
        <dbReference type="EMBL" id="ENZ15999.1"/>
    </source>
</evidence>
<organism evidence="1 2">
    <name type="scientific">[Clostridium] clostridioforme 90A8</name>
    <dbReference type="NCBI Taxonomy" id="999408"/>
    <lineage>
        <taxon>Bacteria</taxon>
        <taxon>Bacillati</taxon>
        <taxon>Bacillota</taxon>
        <taxon>Clostridia</taxon>
        <taxon>Lachnospirales</taxon>
        <taxon>Lachnospiraceae</taxon>
        <taxon>Enterocloster</taxon>
    </lineage>
</organism>
<evidence type="ECO:0000313" key="2">
    <source>
        <dbReference type="Proteomes" id="UP000013085"/>
    </source>
</evidence>
<protein>
    <submittedName>
        <fullName evidence="1">Uncharacterized protein</fullName>
    </submittedName>
</protein>
<dbReference type="AlphaFoldDB" id="A0A0E2HQ03"/>
<accession>A0A0E2HQ03</accession>
<proteinExistence type="predicted"/>
<dbReference type="EMBL" id="AGYR01000020">
    <property type="protein sequence ID" value="ENZ15999.1"/>
    <property type="molecule type" value="Genomic_DNA"/>
</dbReference>
<dbReference type="HOGENOM" id="CLU_104599_0_0_9"/>
<comment type="caution">
    <text evidence="1">The sequence shown here is derived from an EMBL/GenBank/DDBJ whole genome shotgun (WGS) entry which is preliminary data.</text>
</comment>
<gene>
    <name evidence="1" type="ORF">HMPREF1090_02143</name>
</gene>
<name>A0A0E2HQ03_9FIRM</name>
<sequence>MAKLDEFMALLTGSFNNKEQYSSLQKAERNFPYAEHINTSCNDKINNLPLDFPGKFMVEESIYEVNGKRHASSHLFLFTEKPEGILLTSYEIPEGNNKAGFSYKNMTTADFLCLKLSERFTPALFREKNGVWEGGSISMFTPVMKFQLLERFSKDCLEVSETIEVNGKRTFGYDQPILYKRVPE</sequence>
<reference evidence="1 2" key="1">
    <citation type="submission" date="2013-01" db="EMBL/GenBank/DDBJ databases">
        <title>The Genome Sequence of Clostridium clostridioforme 90A8.</title>
        <authorList>
            <consortium name="The Broad Institute Genome Sequencing Platform"/>
            <person name="Earl A."/>
            <person name="Ward D."/>
            <person name="Feldgarden M."/>
            <person name="Gevers D."/>
            <person name="Courvalin P."/>
            <person name="Lambert T."/>
            <person name="Walker B."/>
            <person name="Young S.K."/>
            <person name="Zeng Q."/>
            <person name="Gargeya S."/>
            <person name="Fitzgerald M."/>
            <person name="Haas B."/>
            <person name="Abouelleil A."/>
            <person name="Alvarado L."/>
            <person name="Arachchi H.M."/>
            <person name="Berlin A.M."/>
            <person name="Chapman S.B."/>
            <person name="Dewar J."/>
            <person name="Goldberg J."/>
            <person name="Griggs A."/>
            <person name="Gujja S."/>
            <person name="Hansen M."/>
            <person name="Howarth C."/>
            <person name="Imamovic A."/>
            <person name="Larimer J."/>
            <person name="McCowan C."/>
            <person name="Murphy C."/>
            <person name="Neiman D."/>
            <person name="Pearson M."/>
            <person name="Priest M."/>
            <person name="Roberts A."/>
            <person name="Saif S."/>
            <person name="Shea T."/>
            <person name="Sisk P."/>
            <person name="Sykes S."/>
            <person name="Wortman J."/>
            <person name="Nusbaum C."/>
            <person name="Birren B."/>
        </authorList>
    </citation>
    <scope>NUCLEOTIDE SEQUENCE [LARGE SCALE GENOMIC DNA]</scope>
    <source>
        <strain evidence="1 2">90A8</strain>
    </source>
</reference>
<dbReference type="Proteomes" id="UP000013085">
    <property type="component" value="Unassembled WGS sequence"/>
</dbReference>
<dbReference type="RefSeq" id="WP_002595668.1">
    <property type="nucleotide sequence ID" value="NZ_KB851019.1"/>
</dbReference>